<evidence type="ECO:0000313" key="2">
    <source>
        <dbReference type="EMBL" id="GAA5114540.1"/>
    </source>
</evidence>
<sequence length="104" mass="11499">MKKFNPNAIKNIDEAKDASLDEFDDITVVTATAGGDDPSEELEGIDDMDSINNMANMDEQSNRKGMNLLFDTTDMQSTDEINNIDSLSSEHDVGYADDDEESEK</sequence>
<feature type="compositionally biased region" description="Polar residues" evidence="1">
    <location>
        <begin position="77"/>
        <end position="87"/>
    </location>
</feature>
<proteinExistence type="predicted"/>
<dbReference type="RefSeq" id="WP_345492623.1">
    <property type="nucleotide sequence ID" value="NZ_BAABHY010000013.1"/>
</dbReference>
<feature type="compositionally biased region" description="Acidic residues" evidence="1">
    <location>
        <begin position="95"/>
        <end position="104"/>
    </location>
</feature>
<dbReference type="Proteomes" id="UP001500171">
    <property type="component" value="Unassembled WGS sequence"/>
</dbReference>
<reference evidence="3" key="1">
    <citation type="journal article" date="2019" name="Int. J. Syst. Evol. Microbiol.">
        <title>The Global Catalogue of Microorganisms (GCM) 10K type strain sequencing project: providing services to taxonomists for standard genome sequencing and annotation.</title>
        <authorList>
            <consortium name="The Broad Institute Genomics Platform"/>
            <consortium name="The Broad Institute Genome Sequencing Center for Infectious Disease"/>
            <person name="Wu L."/>
            <person name="Ma J."/>
        </authorList>
    </citation>
    <scope>NUCLEOTIDE SEQUENCE [LARGE SCALE GENOMIC DNA]</scope>
    <source>
        <strain evidence="3">JCM 18050</strain>
    </source>
</reference>
<protein>
    <submittedName>
        <fullName evidence="2">Uncharacterized protein</fullName>
    </submittedName>
</protein>
<organism evidence="2 3">
    <name type="scientific">Orbus sasakiae</name>
    <dbReference type="NCBI Taxonomy" id="1078475"/>
    <lineage>
        <taxon>Bacteria</taxon>
        <taxon>Pseudomonadati</taxon>
        <taxon>Pseudomonadota</taxon>
        <taxon>Gammaproteobacteria</taxon>
        <taxon>Orbales</taxon>
        <taxon>Orbaceae</taxon>
        <taxon>Orbus</taxon>
    </lineage>
</organism>
<dbReference type="EMBL" id="BAABHY010000013">
    <property type="protein sequence ID" value="GAA5114540.1"/>
    <property type="molecule type" value="Genomic_DNA"/>
</dbReference>
<accession>A0ABP9NCQ9</accession>
<feature type="region of interest" description="Disordered" evidence="1">
    <location>
        <begin position="77"/>
        <end position="104"/>
    </location>
</feature>
<name>A0ABP9NCQ9_9GAMM</name>
<comment type="caution">
    <text evidence="2">The sequence shown here is derived from an EMBL/GenBank/DDBJ whole genome shotgun (WGS) entry which is preliminary data.</text>
</comment>
<evidence type="ECO:0000313" key="3">
    <source>
        <dbReference type="Proteomes" id="UP001500171"/>
    </source>
</evidence>
<keyword evidence="3" id="KW-1185">Reference proteome</keyword>
<evidence type="ECO:0000256" key="1">
    <source>
        <dbReference type="SAM" id="MobiDB-lite"/>
    </source>
</evidence>
<gene>
    <name evidence="2" type="ORF">GCM10023211_24130</name>
</gene>